<dbReference type="RefSeq" id="WP_344812279.1">
    <property type="nucleotide sequence ID" value="NZ_BAAAYX010000005.1"/>
</dbReference>
<comment type="caution">
    <text evidence="1">The sequence shown here is derived from an EMBL/GenBank/DDBJ whole genome shotgun (WGS) entry which is preliminary data.</text>
</comment>
<gene>
    <name evidence="1" type="ORF">GCM10022204_20820</name>
</gene>
<name>A0ABP7DBI8_9ACTN</name>
<proteinExistence type="predicted"/>
<keyword evidence="2" id="KW-1185">Reference proteome</keyword>
<dbReference type="Proteomes" id="UP001500051">
    <property type="component" value="Unassembled WGS sequence"/>
</dbReference>
<organism evidence="1 2">
    <name type="scientific">Microlunatus aurantiacus</name>
    <dbReference type="NCBI Taxonomy" id="446786"/>
    <lineage>
        <taxon>Bacteria</taxon>
        <taxon>Bacillati</taxon>
        <taxon>Actinomycetota</taxon>
        <taxon>Actinomycetes</taxon>
        <taxon>Propionibacteriales</taxon>
        <taxon>Propionibacteriaceae</taxon>
        <taxon>Microlunatus</taxon>
    </lineage>
</organism>
<evidence type="ECO:0000313" key="1">
    <source>
        <dbReference type="EMBL" id="GAA3703434.1"/>
    </source>
</evidence>
<reference evidence="2" key="1">
    <citation type="journal article" date="2019" name="Int. J. Syst. Evol. Microbiol.">
        <title>The Global Catalogue of Microorganisms (GCM) 10K type strain sequencing project: providing services to taxonomists for standard genome sequencing and annotation.</title>
        <authorList>
            <consortium name="The Broad Institute Genomics Platform"/>
            <consortium name="The Broad Institute Genome Sequencing Center for Infectious Disease"/>
            <person name="Wu L."/>
            <person name="Ma J."/>
        </authorList>
    </citation>
    <scope>NUCLEOTIDE SEQUENCE [LARGE SCALE GENOMIC DNA]</scope>
    <source>
        <strain evidence="2">JCM 16548</strain>
    </source>
</reference>
<evidence type="ECO:0008006" key="3">
    <source>
        <dbReference type="Google" id="ProtNLM"/>
    </source>
</evidence>
<sequence>MENSTHPLARDPGAVRLLEHNLLDIEEALGADSFTLDADEVTFRRRARGTRPQVTWQGRIGDWLVQDGNAHWRIASDQPTTLEHRVHEPS</sequence>
<dbReference type="EMBL" id="BAAAYX010000005">
    <property type="protein sequence ID" value="GAA3703434.1"/>
    <property type="molecule type" value="Genomic_DNA"/>
</dbReference>
<accession>A0ABP7DBI8</accession>
<protein>
    <recommendedName>
        <fullName evidence="3">SnoaL-like domain-containing protein</fullName>
    </recommendedName>
</protein>
<evidence type="ECO:0000313" key="2">
    <source>
        <dbReference type="Proteomes" id="UP001500051"/>
    </source>
</evidence>